<dbReference type="GeneID" id="96263884"/>
<dbReference type="EMBL" id="JAFFZM010000046">
    <property type="protein sequence ID" value="MBO8203500.1"/>
    <property type="molecule type" value="Genomic_DNA"/>
</dbReference>
<proteinExistence type="predicted"/>
<organism evidence="1 2">
    <name type="scientific">Streptomyces smyrnaeus</name>
    <dbReference type="NCBI Taxonomy" id="1387713"/>
    <lineage>
        <taxon>Bacteria</taxon>
        <taxon>Bacillati</taxon>
        <taxon>Actinomycetota</taxon>
        <taxon>Actinomycetes</taxon>
        <taxon>Kitasatosporales</taxon>
        <taxon>Streptomycetaceae</taxon>
        <taxon>Streptomyces</taxon>
    </lineage>
</organism>
<gene>
    <name evidence="1" type="ORF">JW613_35255</name>
</gene>
<reference evidence="1 2" key="1">
    <citation type="submission" date="2021-02" db="EMBL/GenBank/DDBJ databases">
        <title>Streptomyces spirodelae sp. nov., isolated from duckweed.</title>
        <authorList>
            <person name="Saimee Y."/>
            <person name="Duangmal K."/>
        </authorList>
    </citation>
    <scope>NUCLEOTIDE SEQUENCE [LARGE SCALE GENOMIC DNA]</scope>
    <source>
        <strain evidence="1 2">DSM 42105</strain>
    </source>
</reference>
<evidence type="ECO:0008006" key="3">
    <source>
        <dbReference type="Google" id="ProtNLM"/>
    </source>
</evidence>
<sequence length="151" mass="17632">MALLLVGNLAQGSTANAQNWQETKYTFSCRDYPALLGPAKEMRIINRKCHHVEFWVDLKNWKVHYRLGKELNSKVKGRDAMFFTYIPLRNQKPGVNTWWVPTCKEVESRWQPPKDGKASFWYVVADDCDVWRDGKGVAEHRQADKDWGFGR</sequence>
<name>A0ABS3Y7A4_9ACTN</name>
<keyword evidence="2" id="KW-1185">Reference proteome</keyword>
<accession>A0ABS3Y7A4</accession>
<comment type="caution">
    <text evidence="1">The sequence shown here is derived from an EMBL/GenBank/DDBJ whole genome shotgun (WGS) entry which is preliminary data.</text>
</comment>
<evidence type="ECO:0000313" key="2">
    <source>
        <dbReference type="Proteomes" id="UP000721954"/>
    </source>
</evidence>
<dbReference type="Proteomes" id="UP000721954">
    <property type="component" value="Unassembled WGS sequence"/>
</dbReference>
<dbReference type="RefSeq" id="WP_209215277.1">
    <property type="nucleotide sequence ID" value="NZ_JAFFZM010000046.1"/>
</dbReference>
<protein>
    <recommendedName>
        <fullName evidence="3">Secreted protein</fullName>
    </recommendedName>
</protein>
<evidence type="ECO:0000313" key="1">
    <source>
        <dbReference type="EMBL" id="MBO8203500.1"/>
    </source>
</evidence>